<name>A0A554SPF0_9ACTN</name>
<dbReference type="Gene3D" id="3.40.630.30">
    <property type="match status" value="1"/>
</dbReference>
<evidence type="ECO:0000313" key="3">
    <source>
        <dbReference type="Proteomes" id="UP000316988"/>
    </source>
</evidence>
<dbReference type="Proteomes" id="UP000316988">
    <property type="component" value="Unassembled WGS sequence"/>
</dbReference>
<dbReference type="SUPFAM" id="SSF55729">
    <property type="entry name" value="Acyl-CoA N-acyltransferases (Nat)"/>
    <property type="match status" value="1"/>
</dbReference>
<dbReference type="PANTHER" id="PTHR43610:SF1">
    <property type="entry name" value="N-ACETYLTRANSFERASE DOMAIN-CONTAINING PROTEIN"/>
    <property type="match status" value="1"/>
</dbReference>
<dbReference type="InterPro" id="IPR000182">
    <property type="entry name" value="GNAT_dom"/>
</dbReference>
<proteinExistence type="predicted"/>
<dbReference type="InterPro" id="IPR016181">
    <property type="entry name" value="Acyl_CoA_acyltransferase"/>
</dbReference>
<accession>A0A554SPF0</accession>
<comment type="caution">
    <text evidence="2">The sequence shown here is derived from an EMBL/GenBank/DDBJ whole genome shotgun (WGS) entry which is preliminary data.</text>
</comment>
<evidence type="ECO:0000313" key="2">
    <source>
        <dbReference type="EMBL" id="TSD68233.1"/>
    </source>
</evidence>
<evidence type="ECO:0000259" key="1">
    <source>
        <dbReference type="PROSITE" id="PS51186"/>
    </source>
</evidence>
<reference evidence="2 3" key="1">
    <citation type="submission" date="2019-07" db="EMBL/GenBank/DDBJ databases">
        <authorList>
            <person name="Zhao L.H."/>
        </authorList>
    </citation>
    <scope>NUCLEOTIDE SEQUENCE [LARGE SCALE GENOMIC DNA]</scope>
    <source>
        <strain evidence="2 3">Co35</strain>
    </source>
</reference>
<dbReference type="Pfam" id="PF13302">
    <property type="entry name" value="Acetyltransf_3"/>
    <property type="match status" value="1"/>
</dbReference>
<feature type="domain" description="N-acetyltransferase" evidence="1">
    <location>
        <begin position="17"/>
        <end position="174"/>
    </location>
</feature>
<dbReference type="PANTHER" id="PTHR43610">
    <property type="entry name" value="BLL6696 PROTEIN"/>
    <property type="match status" value="1"/>
</dbReference>
<dbReference type="RefSeq" id="WP_143911181.1">
    <property type="nucleotide sequence ID" value="NZ_VLNT01000001.1"/>
</dbReference>
<protein>
    <submittedName>
        <fullName evidence="2">GNAT family N-acetyltransferase</fullName>
    </submittedName>
</protein>
<dbReference type="EMBL" id="VLNT01000001">
    <property type="protein sequence ID" value="TSD68233.1"/>
    <property type="molecule type" value="Genomic_DNA"/>
</dbReference>
<organism evidence="2 3">
    <name type="scientific">Aeromicrobium piscarium</name>
    <dbReference type="NCBI Taxonomy" id="2590901"/>
    <lineage>
        <taxon>Bacteria</taxon>
        <taxon>Bacillati</taxon>
        <taxon>Actinomycetota</taxon>
        <taxon>Actinomycetes</taxon>
        <taxon>Propionibacteriales</taxon>
        <taxon>Nocardioidaceae</taxon>
        <taxon>Aeromicrobium</taxon>
    </lineage>
</organism>
<sequence>MDAEDYLLNPPLRGRLVELHPLAEEHTTDLFEVVEDEVFRHLSWPPPRSKEELADRLIWYREQPAMAPWAQVDAASGRAIGMTTFYEIDASLRTLAIGHTWLGRPYWRQGHNTEAKLLLLTRAFDDLGCVRVVWQTDVRNERSQAAITRLGAAREGLLRKHRRRPDGSWRDTVTYAMLDDEWPTARARLAAAVGHLPD</sequence>
<keyword evidence="2" id="KW-0808">Transferase</keyword>
<dbReference type="AlphaFoldDB" id="A0A554SPF0"/>
<gene>
    <name evidence="2" type="ORF">FNM00_01160</name>
</gene>
<dbReference type="PROSITE" id="PS51186">
    <property type="entry name" value="GNAT"/>
    <property type="match status" value="1"/>
</dbReference>
<dbReference type="GO" id="GO:0016747">
    <property type="term" value="F:acyltransferase activity, transferring groups other than amino-acyl groups"/>
    <property type="evidence" value="ECO:0007669"/>
    <property type="project" value="InterPro"/>
</dbReference>
<dbReference type="OrthoDB" id="9795199at2"/>
<keyword evidence="3" id="KW-1185">Reference proteome</keyword>